<proteinExistence type="predicted"/>
<dbReference type="Gene3D" id="3.40.630.40">
    <property type="entry name" value="Zn-dependent exopeptidases"/>
    <property type="match status" value="1"/>
</dbReference>
<evidence type="ECO:0000256" key="2">
    <source>
        <dbReference type="ARBA" id="ARBA00011901"/>
    </source>
</evidence>
<dbReference type="InterPro" id="IPR002508">
    <property type="entry name" value="MurNAc-LAA_cat"/>
</dbReference>
<dbReference type="OrthoDB" id="9806267at2"/>
<keyword evidence="3 6" id="KW-0378">Hydrolase</keyword>
<dbReference type="GO" id="GO:0030288">
    <property type="term" value="C:outer membrane-bounded periplasmic space"/>
    <property type="evidence" value="ECO:0007669"/>
    <property type="project" value="TreeGrafter"/>
</dbReference>
<evidence type="ECO:0000256" key="1">
    <source>
        <dbReference type="ARBA" id="ARBA00001561"/>
    </source>
</evidence>
<evidence type="ECO:0000259" key="5">
    <source>
        <dbReference type="SMART" id="SM00646"/>
    </source>
</evidence>
<evidence type="ECO:0000313" key="6">
    <source>
        <dbReference type="EMBL" id="CUH80594.1"/>
    </source>
</evidence>
<dbReference type="AlphaFoldDB" id="A0A0P1GG94"/>
<name>A0A0P1GG94_9RHOB</name>
<dbReference type="SUPFAM" id="SSF53187">
    <property type="entry name" value="Zn-dependent exopeptidases"/>
    <property type="match status" value="1"/>
</dbReference>
<feature type="domain" description="MurNAc-LAA" evidence="5">
    <location>
        <begin position="238"/>
        <end position="393"/>
    </location>
</feature>
<feature type="chain" id="PRO_5006063399" description="N-acetylmuramoyl-L-alanine amidase" evidence="4">
    <location>
        <begin position="20"/>
        <end position="408"/>
    </location>
</feature>
<dbReference type="Proteomes" id="UP000052022">
    <property type="component" value="Unassembled WGS sequence"/>
</dbReference>
<feature type="signal peptide" evidence="4">
    <location>
        <begin position="1"/>
        <end position="19"/>
    </location>
</feature>
<dbReference type="RefSeq" id="WP_058291002.1">
    <property type="nucleotide sequence ID" value="NZ_CYSD01000039.1"/>
</dbReference>
<evidence type="ECO:0000313" key="7">
    <source>
        <dbReference type="Proteomes" id="UP000052022"/>
    </source>
</evidence>
<keyword evidence="7" id="KW-1185">Reference proteome</keyword>
<dbReference type="EMBL" id="CYSD01000039">
    <property type="protein sequence ID" value="CUH80594.1"/>
    <property type="molecule type" value="Genomic_DNA"/>
</dbReference>
<comment type="catalytic activity">
    <reaction evidence="1">
        <text>Hydrolyzes the link between N-acetylmuramoyl residues and L-amino acid residues in certain cell-wall glycopeptides.</text>
        <dbReference type="EC" id="3.5.1.28"/>
    </reaction>
</comment>
<dbReference type="InterPro" id="IPR021731">
    <property type="entry name" value="AMIN_dom"/>
</dbReference>
<accession>A0A0P1GG94</accession>
<reference evidence="6 7" key="1">
    <citation type="submission" date="2015-09" db="EMBL/GenBank/DDBJ databases">
        <authorList>
            <consortium name="Swine Surveillance"/>
        </authorList>
    </citation>
    <scope>NUCLEOTIDE SEQUENCE [LARGE SCALE GENOMIC DNA]</scope>
    <source>
        <strain evidence="6 7">CECT 7557</strain>
    </source>
</reference>
<dbReference type="PANTHER" id="PTHR30404">
    <property type="entry name" value="N-ACETYLMURAMOYL-L-ALANINE AMIDASE"/>
    <property type="match status" value="1"/>
</dbReference>
<dbReference type="CDD" id="cd02696">
    <property type="entry name" value="MurNAc-LAA"/>
    <property type="match status" value="1"/>
</dbReference>
<dbReference type="GO" id="GO:0008745">
    <property type="term" value="F:N-acetylmuramoyl-L-alanine amidase activity"/>
    <property type="evidence" value="ECO:0007669"/>
    <property type="project" value="UniProtKB-EC"/>
</dbReference>
<dbReference type="SMART" id="SM00646">
    <property type="entry name" value="Ami_3"/>
    <property type="match status" value="1"/>
</dbReference>
<dbReference type="Pfam" id="PF11741">
    <property type="entry name" value="AMIN"/>
    <property type="match status" value="1"/>
</dbReference>
<dbReference type="InterPro" id="IPR050695">
    <property type="entry name" value="N-acetylmuramoyl_amidase_3"/>
</dbReference>
<evidence type="ECO:0000256" key="4">
    <source>
        <dbReference type="SAM" id="SignalP"/>
    </source>
</evidence>
<keyword evidence="4" id="KW-0732">Signal</keyword>
<protein>
    <recommendedName>
        <fullName evidence="2">N-acetylmuramoyl-L-alanine amidase</fullName>
        <ecNumber evidence="2">3.5.1.28</ecNumber>
    </recommendedName>
</protein>
<gene>
    <name evidence="6" type="primary">amiC_3</name>
    <name evidence="6" type="ORF">TRM7557_02997</name>
</gene>
<sequence length="408" mass="44424">MIRAVLLALMLLFPAAVVAQGFSALARVMPENSSLRDKGRDVHLQLGLSQGVPFRVFTLDAPARLVLDFQEVDWSALAVGTFGDSAQVAALRYGGYVPGWSRMVLELAGPMEVSQVAMTVDDETVEAELKVKLSPTDAQTFAKAAGAPQDPRWDLPEPEPIALAPEQRRNGPLVVMLDPGHGGLDPGAETEYNGQYQNEKSLMLRFAYELGEILMRSGEFEVILTREGDYFVSLERRIAMAHQVEADLFVSLHADALAEGLAHGASIYVLSEEASDVASAKLAERHDRAQLLSGTDLSGTDDAVTDIMLDLARQETQPRSEALAASVVRGLQSEAVKMYRRPLQSAGFSVLKSADIPSILVEVGYLSSPKDAANITNPDWRKKAARGIMNGIRAWRNQDEAQRALVRQ</sequence>
<dbReference type="Gene3D" id="2.60.40.3500">
    <property type="match status" value="1"/>
</dbReference>
<dbReference type="EC" id="3.5.1.28" evidence="2"/>
<organism evidence="6 7">
    <name type="scientific">Tritonibacter multivorans</name>
    <dbReference type="NCBI Taxonomy" id="928856"/>
    <lineage>
        <taxon>Bacteria</taxon>
        <taxon>Pseudomonadati</taxon>
        <taxon>Pseudomonadota</taxon>
        <taxon>Alphaproteobacteria</taxon>
        <taxon>Rhodobacterales</taxon>
        <taxon>Paracoccaceae</taxon>
        <taxon>Tritonibacter</taxon>
    </lineage>
</organism>
<dbReference type="STRING" id="928856.SAMN04488049_104280"/>
<dbReference type="PANTHER" id="PTHR30404:SF0">
    <property type="entry name" value="N-ACETYLMURAMOYL-L-ALANINE AMIDASE AMIC"/>
    <property type="match status" value="1"/>
</dbReference>
<evidence type="ECO:0000256" key="3">
    <source>
        <dbReference type="ARBA" id="ARBA00022801"/>
    </source>
</evidence>
<dbReference type="GO" id="GO:0009253">
    <property type="term" value="P:peptidoglycan catabolic process"/>
    <property type="evidence" value="ECO:0007669"/>
    <property type="project" value="InterPro"/>
</dbReference>
<dbReference type="Pfam" id="PF01520">
    <property type="entry name" value="Amidase_3"/>
    <property type="match status" value="1"/>
</dbReference>